<protein>
    <submittedName>
        <fullName evidence="1">Uncharacterized protein</fullName>
    </submittedName>
</protein>
<accession>A0ABS5TJF9</accession>
<evidence type="ECO:0000313" key="1">
    <source>
        <dbReference type="EMBL" id="MBT0770203.1"/>
    </source>
</evidence>
<dbReference type="EMBL" id="JAHBAY010000005">
    <property type="protein sequence ID" value="MBT0770203.1"/>
    <property type="molecule type" value="Genomic_DNA"/>
</dbReference>
<reference evidence="1 2" key="1">
    <citation type="submission" date="2021-05" db="EMBL/GenBank/DDBJ databases">
        <title>Kineosporia and Streptomyces sp. nov. two new marine actinobacteria isolated from Coral.</title>
        <authorList>
            <person name="Buangrab K."/>
            <person name="Sutthacheep M."/>
            <person name="Yeemin T."/>
            <person name="Harunari E."/>
            <person name="Igarashi Y."/>
            <person name="Kanchanasin P."/>
            <person name="Tanasupawat S."/>
            <person name="Phongsopitanun W."/>
        </authorList>
    </citation>
    <scope>NUCLEOTIDE SEQUENCE [LARGE SCALE GENOMIC DNA]</scope>
    <source>
        <strain evidence="1 2">J2-2</strain>
    </source>
</reference>
<proteinExistence type="predicted"/>
<dbReference type="Proteomes" id="UP001197247">
    <property type="component" value="Unassembled WGS sequence"/>
</dbReference>
<name>A0ABS5TJF9_9ACTN</name>
<gene>
    <name evidence="1" type="ORF">KIH74_14780</name>
</gene>
<sequence>MAVRQVYSWEMDASVEPADLAEDLARRERVTLIRGLEQIEDLVRSAPSAARIADRLRGPSYRWTDDVFTLTFFACLDDTHFNKRVGVRQYFVQIGPQEQVYAHWQDVAEVFLAYQEQPEWLRQYRVQPPESLDPVDFSDGVRLDLVLRAEPWIARVDVEPVIDWMVLDCPPAVSPHPSITVWARDGAQFRVQRGGRGLEPLIERMLLTEPRDPDPAVPAQVVACMCSYSLPYPVEGSAWTTPLLDWHFLAGEIAAYLHPARLVREDDGAVRLEFFTYESTGYRGDLWGRCEVVTKWFVRAGGGRPTRIESHEVARLRSDPERSSVQLVGEDQEHVVHPEWESRMSIRWLYGKQEL</sequence>
<evidence type="ECO:0000313" key="2">
    <source>
        <dbReference type="Proteomes" id="UP001197247"/>
    </source>
</evidence>
<dbReference type="RefSeq" id="WP_214156492.1">
    <property type="nucleotide sequence ID" value="NZ_JAHBAY010000005.1"/>
</dbReference>
<organism evidence="1 2">
    <name type="scientific">Kineosporia corallincola</name>
    <dbReference type="NCBI Taxonomy" id="2835133"/>
    <lineage>
        <taxon>Bacteria</taxon>
        <taxon>Bacillati</taxon>
        <taxon>Actinomycetota</taxon>
        <taxon>Actinomycetes</taxon>
        <taxon>Kineosporiales</taxon>
        <taxon>Kineosporiaceae</taxon>
        <taxon>Kineosporia</taxon>
    </lineage>
</organism>
<comment type="caution">
    <text evidence="1">The sequence shown here is derived from an EMBL/GenBank/DDBJ whole genome shotgun (WGS) entry which is preliminary data.</text>
</comment>
<keyword evidence="2" id="KW-1185">Reference proteome</keyword>